<evidence type="ECO:0000256" key="2">
    <source>
        <dbReference type="SAM" id="MobiDB-lite"/>
    </source>
</evidence>
<dbReference type="Ensembl" id="ENSOANT00000015371.4">
    <property type="protein sequence ID" value="ENSOANP00000015368.4"/>
    <property type="gene ID" value="ENSOANG00000009679.4"/>
</dbReference>
<comment type="similarity">
    <text evidence="1">Belongs to the NXPE family.</text>
</comment>
<dbReference type="Pfam" id="PF24536">
    <property type="entry name" value="NXPE4_C"/>
    <property type="match status" value="1"/>
</dbReference>
<dbReference type="eggNOG" id="ENOG502QUD6">
    <property type="taxonomic scope" value="Eukaryota"/>
</dbReference>
<dbReference type="AlphaFoldDB" id="F6SV47"/>
<gene>
    <name evidence="4" type="primary">LOC100083791</name>
</gene>
<protein>
    <recommendedName>
        <fullName evidence="3">NXPE C-terminal domain-containing protein</fullName>
    </recommendedName>
</protein>
<dbReference type="PANTHER" id="PTHR16165">
    <property type="entry name" value="NXPE FAMILY MEMBER"/>
    <property type="match status" value="1"/>
</dbReference>
<dbReference type="GeneID" id="100083791"/>
<evidence type="ECO:0000256" key="1">
    <source>
        <dbReference type="ARBA" id="ARBA00005431"/>
    </source>
</evidence>
<dbReference type="Pfam" id="PF06312">
    <property type="entry name" value="Neurexophilin"/>
    <property type="match status" value="1"/>
</dbReference>
<dbReference type="HOGENOM" id="CLU_031119_2_0_1"/>
<dbReference type="InterPro" id="IPR026845">
    <property type="entry name" value="NXPH/NXPE"/>
</dbReference>
<proteinExistence type="inferred from homology"/>
<dbReference type="InterPro" id="IPR013783">
    <property type="entry name" value="Ig-like_fold"/>
</dbReference>
<dbReference type="Bgee" id="ENSOANG00000009679">
    <property type="expression patterns" value="Expressed in heart and 7 other cell types or tissues"/>
</dbReference>
<dbReference type="RefSeq" id="XP_028910879.1">
    <property type="nucleotide sequence ID" value="XM_029055046.1"/>
</dbReference>
<dbReference type="PANTHER" id="PTHR16165:SF23">
    <property type="entry name" value="NEUREXOPHILIN AND PC-ESTERASE DOMAIN FAMILY, MEMBER 5"/>
    <property type="match status" value="1"/>
</dbReference>
<reference evidence="4" key="2">
    <citation type="submission" date="2025-08" db="UniProtKB">
        <authorList>
            <consortium name="Ensembl"/>
        </authorList>
    </citation>
    <scope>IDENTIFICATION</scope>
    <source>
        <strain evidence="4">Glennie</strain>
    </source>
</reference>
<evidence type="ECO:0000313" key="4">
    <source>
        <dbReference type="Ensembl" id="ENSOANP00000015368.4"/>
    </source>
</evidence>
<dbReference type="InParanoid" id="F6SV47"/>
<evidence type="ECO:0000313" key="5">
    <source>
        <dbReference type="Proteomes" id="UP000002279"/>
    </source>
</evidence>
<accession>F6SV47</accession>
<dbReference type="InterPro" id="IPR057106">
    <property type="entry name" value="NXPE4_C"/>
</dbReference>
<dbReference type="SUPFAM" id="SSF81296">
    <property type="entry name" value="E set domains"/>
    <property type="match status" value="1"/>
</dbReference>
<feature type="region of interest" description="Disordered" evidence="2">
    <location>
        <begin position="43"/>
        <end position="93"/>
    </location>
</feature>
<sequence>MRVGCQGPAAVLLLGLLVVVYHLVNMWPAAFLPAQPCPRPSPGPCAWGPPAGDPPLPEPPDLEALLSWPETPGDGGDPAAATSPGTSTYGLAAPPRPAYPLGGRLRALLVARDHRGRPKSHGGDLFRARLYSPGLQAGAPGAVRDLGNGSYLLSFPLLWAGEARVEVRLIHSSEAVAVLRRVRRERPATVNFTGYFRAGREREEAECNVEPPAGGSVCRYPDGQTGEIWFCARPRRLPCRALVGHSFGSYLKVTTMHDEVLLGSNVTDKVLPGGISPIQVVGNSSLALPPRPPCGPGLGLAEPSGFYHRNQWVSLSCASRAFPTPGRVLDCLAGKLVHMIGDSTLRQWWEFLRDTVPSLKAVDLHVPYQTGPLLAVDAGRGLVLQWRAHGWPLRSSQTPVASLHSAARELGGLAGGADTVVVLGLGAHFTTFPPAVFARRLAGVRAAVAALLDRAPATLVVVKTANTGYKSVYGSDWLTLQLNRLVRAVFSGLHVALLDTWDMTSCHDSPDNIHPVRTVVRNEVALFLSHVCPG</sequence>
<dbReference type="Gene3D" id="2.60.40.10">
    <property type="entry name" value="Immunoglobulins"/>
    <property type="match status" value="1"/>
</dbReference>
<evidence type="ECO:0000259" key="3">
    <source>
        <dbReference type="Pfam" id="PF24536"/>
    </source>
</evidence>
<feature type="domain" description="NXPE C-terminal" evidence="3">
    <location>
        <begin position="312"/>
        <end position="532"/>
    </location>
</feature>
<keyword evidence="5" id="KW-1185">Reference proteome</keyword>
<dbReference type="OMA" id="CCEYRHP"/>
<reference evidence="4 5" key="1">
    <citation type="journal article" date="2008" name="Nature">
        <title>Genome analysis of the platypus reveals unique signatures of evolution.</title>
        <authorList>
            <person name="Warren W.C."/>
            <person name="Hillier L.W."/>
            <person name="Marshall Graves J.A."/>
            <person name="Birney E."/>
            <person name="Ponting C.P."/>
            <person name="Grutzner F."/>
            <person name="Belov K."/>
            <person name="Miller W."/>
            <person name="Clarke L."/>
            <person name="Chinwalla A.T."/>
            <person name="Yang S.P."/>
            <person name="Heger A."/>
            <person name="Locke D.P."/>
            <person name="Miethke P."/>
            <person name="Waters P.D."/>
            <person name="Veyrunes F."/>
            <person name="Fulton L."/>
            <person name="Fulton B."/>
            <person name="Graves T."/>
            <person name="Wallis J."/>
            <person name="Puente X.S."/>
            <person name="Lopez-Otin C."/>
            <person name="Ordonez G.R."/>
            <person name="Eichler E.E."/>
            <person name="Chen L."/>
            <person name="Cheng Z."/>
            <person name="Deakin J.E."/>
            <person name="Alsop A."/>
            <person name="Thompson K."/>
            <person name="Kirby P."/>
            <person name="Papenfuss A.T."/>
            <person name="Wakefield M.J."/>
            <person name="Olender T."/>
            <person name="Lancet D."/>
            <person name="Huttley G.A."/>
            <person name="Smit A.F."/>
            <person name="Pask A."/>
            <person name="Temple-Smith P."/>
            <person name="Batzer M.A."/>
            <person name="Walker J.A."/>
            <person name="Konkel M.K."/>
            <person name="Harris R.S."/>
            <person name="Whittington C.M."/>
            <person name="Wong E.S."/>
            <person name="Gemmell N.J."/>
            <person name="Buschiazzo E."/>
            <person name="Vargas Jentzsch I.M."/>
            <person name="Merkel A."/>
            <person name="Schmitz J."/>
            <person name="Zemann A."/>
            <person name="Churakov G."/>
            <person name="Kriegs J.O."/>
            <person name="Brosius J."/>
            <person name="Murchison E.P."/>
            <person name="Sachidanandam R."/>
            <person name="Smith C."/>
            <person name="Hannon G.J."/>
            <person name="Tsend-Ayush E."/>
            <person name="McMillan D."/>
            <person name="Attenborough R."/>
            <person name="Rens W."/>
            <person name="Ferguson-Smith M."/>
            <person name="Lefevre C.M."/>
            <person name="Sharp J.A."/>
            <person name="Nicholas K.R."/>
            <person name="Ray D.A."/>
            <person name="Kube M."/>
            <person name="Reinhardt R."/>
            <person name="Pringle T.H."/>
            <person name="Taylor J."/>
            <person name="Jones R.C."/>
            <person name="Nixon B."/>
            <person name="Dacheux J.L."/>
            <person name="Niwa H."/>
            <person name="Sekita Y."/>
            <person name="Huang X."/>
            <person name="Stark A."/>
            <person name="Kheradpour P."/>
            <person name="Kellis M."/>
            <person name="Flicek P."/>
            <person name="Chen Y."/>
            <person name="Webber C."/>
            <person name="Hardison R."/>
            <person name="Nelson J."/>
            <person name="Hallsworth-Pepin K."/>
            <person name="Delehaunty K."/>
            <person name="Markovic C."/>
            <person name="Minx P."/>
            <person name="Feng Y."/>
            <person name="Kremitzki C."/>
            <person name="Mitreva M."/>
            <person name="Glasscock J."/>
            <person name="Wylie T."/>
            <person name="Wohldmann P."/>
            <person name="Thiru P."/>
            <person name="Nhan M.N."/>
            <person name="Pohl C.S."/>
            <person name="Smith S.M."/>
            <person name="Hou S."/>
            <person name="Nefedov M."/>
            <person name="de Jong P.J."/>
            <person name="Renfree M.B."/>
            <person name="Mardis E.R."/>
            <person name="Wilson R.K."/>
        </authorList>
    </citation>
    <scope>NUCLEOTIDE SEQUENCE [LARGE SCALE GENOMIC DNA]</scope>
    <source>
        <strain evidence="4 5">Glennie</strain>
    </source>
</reference>
<dbReference type="InterPro" id="IPR014756">
    <property type="entry name" value="Ig_E-set"/>
</dbReference>
<name>F6SV47_ORNAN</name>
<reference evidence="4" key="3">
    <citation type="submission" date="2025-09" db="UniProtKB">
        <authorList>
            <consortium name="Ensembl"/>
        </authorList>
    </citation>
    <scope>IDENTIFICATION</scope>
    <source>
        <strain evidence="4">Glennie</strain>
    </source>
</reference>
<dbReference type="Proteomes" id="UP000002279">
    <property type="component" value="Chromosome X5"/>
</dbReference>
<dbReference type="GeneTree" id="ENSGT00950000182866"/>
<organism evidence="4 5">
    <name type="scientific">Ornithorhynchus anatinus</name>
    <name type="common">Duckbill platypus</name>
    <dbReference type="NCBI Taxonomy" id="9258"/>
    <lineage>
        <taxon>Eukaryota</taxon>
        <taxon>Metazoa</taxon>
        <taxon>Chordata</taxon>
        <taxon>Craniata</taxon>
        <taxon>Vertebrata</taxon>
        <taxon>Euteleostomi</taxon>
        <taxon>Mammalia</taxon>
        <taxon>Monotremata</taxon>
        <taxon>Ornithorhynchidae</taxon>
        <taxon>Ornithorhynchus</taxon>
    </lineage>
</organism>